<dbReference type="InterPro" id="IPR051120">
    <property type="entry name" value="ABC_AA/LPS_Transport"/>
</dbReference>
<evidence type="ECO:0000313" key="5">
    <source>
        <dbReference type="EMBL" id="MFC6150478.1"/>
    </source>
</evidence>
<dbReference type="PANTHER" id="PTHR45772:SF4">
    <property type="entry name" value="ABC TRANSPORTER ATP-BINDING PROTEIN"/>
    <property type="match status" value="1"/>
</dbReference>
<dbReference type="PROSITE" id="PS50893">
    <property type="entry name" value="ABC_TRANSPORTER_2"/>
    <property type="match status" value="1"/>
</dbReference>
<evidence type="ECO:0000256" key="2">
    <source>
        <dbReference type="ARBA" id="ARBA00022741"/>
    </source>
</evidence>
<keyword evidence="2" id="KW-0547">Nucleotide-binding</keyword>
<protein>
    <submittedName>
        <fullName evidence="5">ABC transporter ATP-binding protein</fullName>
    </submittedName>
</protein>
<evidence type="ECO:0000256" key="1">
    <source>
        <dbReference type="ARBA" id="ARBA00022448"/>
    </source>
</evidence>
<reference evidence="6" key="1">
    <citation type="journal article" date="2019" name="Int. J. Syst. Evol. Microbiol.">
        <title>The Global Catalogue of Microorganisms (GCM) 10K type strain sequencing project: providing services to taxonomists for standard genome sequencing and annotation.</title>
        <authorList>
            <consortium name="The Broad Institute Genomics Platform"/>
            <consortium name="The Broad Institute Genome Sequencing Center for Infectious Disease"/>
            <person name="Wu L."/>
            <person name="Ma J."/>
        </authorList>
    </citation>
    <scope>NUCLEOTIDE SEQUENCE [LARGE SCALE GENOMIC DNA]</scope>
    <source>
        <strain evidence="6">CGMCC 4.7198</strain>
    </source>
</reference>
<dbReference type="PANTHER" id="PTHR45772">
    <property type="entry name" value="CONSERVED COMPONENT OF ABC TRANSPORTER FOR NATURAL AMINO ACIDS-RELATED"/>
    <property type="match status" value="1"/>
</dbReference>
<accession>A0ABW1QNC6</accession>
<feature type="domain" description="ABC transporter" evidence="4">
    <location>
        <begin position="21"/>
        <end position="269"/>
    </location>
</feature>
<dbReference type="GO" id="GO:0005524">
    <property type="term" value="F:ATP binding"/>
    <property type="evidence" value="ECO:0007669"/>
    <property type="project" value="UniProtKB-KW"/>
</dbReference>
<keyword evidence="3 5" id="KW-0067">ATP-binding</keyword>
<dbReference type="Proteomes" id="UP001596097">
    <property type="component" value="Unassembled WGS sequence"/>
</dbReference>
<dbReference type="InterPro" id="IPR003439">
    <property type="entry name" value="ABC_transporter-like_ATP-bd"/>
</dbReference>
<dbReference type="InterPro" id="IPR032823">
    <property type="entry name" value="BCA_ABC_TP_C"/>
</dbReference>
<proteinExistence type="predicted"/>
<name>A0ABW1QNC6_9ACTN</name>
<dbReference type="RefSeq" id="WP_228552771.1">
    <property type="nucleotide sequence ID" value="NZ_JBHSQL010000010.1"/>
</dbReference>
<dbReference type="InterPro" id="IPR003593">
    <property type="entry name" value="AAA+_ATPase"/>
</dbReference>
<dbReference type="Gene3D" id="3.40.50.300">
    <property type="entry name" value="P-loop containing nucleotide triphosphate hydrolases"/>
    <property type="match status" value="1"/>
</dbReference>
<dbReference type="SUPFAM" id="SSF52540">
    <property type="entry name" value="P-loop containing nucleoside triphosphate hydrolases"/>
    <property type="match status" value="1"/>
</dbReference>
<dbReference type="InterPro" id="IPR027417">
    <property type="entry name" value="P-loop_NTPase"/>
</dbReference>
<dbReference type="Pfam" id="PF00005">
    <property type="entry name" value="ABC_tran"/>
    <property type="match status" value="1"/>
</dbReference>
<dbReference type="CDD" id="cd03219">
    <property type="entry name" value="ABC_Mj1267_LivG_branched"/>
    <property type="match status" value="1"/>
</dbReference>
<keyword evidence="1" id="KW-0813">Transport</keyword>
<dbReference type="EMBL" id="JBHSQL010000010">
    <property type="protein sequence ID" value="MFC6150478.1"/>
    <property type="molecule type" value="Genomic_DNA"/>
</dbReference>
<organism evidence="5 6">
    <name type="scientific">Mumia xiangluensis</name>
    <dbReference type="NCBI Taxonomy" id="1678900"/>
    <lineage>
        <taxon>Bacteria</taxon>
        <taxon>Bacillati</taxon>
        <taxon>Actinomycetota</taxon>
        <taxon>Actinomycetes</taxon>
        <taxon>Propionibacteriales</taxon>
        <taxon>Nocardioidaceae</taxon>
        <taxon>Mumia</taxon>
    </lineage>
</organism>
<sequence>MSSETPQQSGRAAVAADGALLTLRDVTIGFGGVTALDAVGFDVQPGQILGLIGPNGAGKTTLFNCITRIYQPNSGDIRWQGEDLLRVPAHHLPKLGIARTFQNLALFGGMSVFDNTMSGGSSQARIGATSGLVGWPPSRSRTKKLRAKAWELLERLDLVALADAPAAGLPFGTLKRVELARALMAEPKLLLLDEPAGGLTHSEVKALGELIVSLRDDYGFAALLVEHHMGLVLGISDHVVALDFGNKIFEGSPEQVKHDPAVIAAYLGRAA</sequence>
<evidence type="ECO:0000313" key="6">
    <source>
        <dbReference type="Proteomes" id="UP001596097"/>
    </source>
</evidence>
<gene>
    <name evidence="5" type="ORF">ACFPYK_13855</name>
</gene>
<evidence type="ECO:0000256" key="3">
    <source>
        <dbReference type="ARBA" id="ARBA00022840"/>
    </source>
</evidence>
<keyword evidence="6" id="KW-1185">Reference proteome</keyword>
<evidence type="ECO:0000259" key="4">
    <source>
        <dbReference type="PROSITE" id="PS50893"/>
    </source>
</evidence>
<comment type="caution">
    <text evidence="5">The sequence shown here is derived from an EMBL/GenBank/DDBJ whole genome shotgun (WGS) entry which is preliminary data.</text>
</comment>
<dbReference type="Pfam" id="PF12399">
    <property type="entry name" value="BCA_ABC_TP_C"/>
    <property type="match status" value="1"/>
</dbReference>
<dbReference type="SMART" id="SM00382">
    <property type="entry name" value="AAA"/>
    <property type="match status" value="1"/>
</dbReference>